<feature type="signal peptide" evidence="2">
    <location>
        <begin position="1"/>
        <end position="21"/>
    </location>
</feature>
<sequence>MGVSFQCFLFFIGMTVGKVDCGGPVQQLTTHSNNEFFSVFSFIPVFSFLFLSYSGQGTFLSRRDQSGLGIG</sequence>
<organism evidence="3 4">
    <name type="scientific">Cercophora samala</name>
    <dbReference type="NCBI Taxonomy" id="330535"/>
    <lineage>
        <taxon>Eukaryota</taxon>
        <taxon>Fungi</taxon>
        <taxon>Dikarya</taxon>
        <taxon>Ascomycota</taxon>
        <taxon>Pezizomycotina</taxon>
        <taxon>Sordariomycetes</taxon>
        <taxon>Sordariomycetidae</taxon>
        <taxon>Sordariales</taxon>
        <taxon>Lasiosphaeriaceae</taxon>
        <taxon>Cercophora</taxon>
    </lineage>
</organism>
<keyword evidence="1" id="KW-0812">Transmembrane</keyword>
<reference evidence="3" key="1">
    <citation type="submission" date="2023-06" db="EMBL/GenBank/DDBJ databases">
        <title>Genome-scale phylogeny and comparative genomics of the fungal order Sordariales.</title>
        <authorList>
            <consortium name="Lawrence Berkeley National Laboratory"/>
            <person name="Hensen N."/>
            <person name="Bonometti L."/>
            <person name="Westerberg I."/>
            <person name="Brannstrom I.O."/>
            <person name="Guillou S."/>
            <person name="Cros-Aarteil S."/>
            <person name="Calhoun S."/>
            <person name="Haridas S."/>
            <person name="Kuo A."/>
            <person name="Mondo S."/>
            <person name="Pangilinan J."/>
            <person name="Riley R."/>
            <person name="Labutti K."/>
            <person name="Andreopoulos B."/>
            <person name="Lipzen A."/>
            <person name="Chen C."/>
            <person name="Yanf M."/>
            <person name="Daum C."/>
            <person name="Ng V."/>
            <person name="Clum A."/>
            <person name="Steindorff A."/>
            <person name="Ohm R."/>
            <person name="Martin F."/>
            <person name="Silar P."/>
            <person name="Natvig D."/>
            <person name="Lalanne C."/>
            <person name="Gautier V."/>
            <person name="Ament-Velasquez S.L."/>
            <person name="Kruys A."/>
            <person name="Hutchinson M.I."/>
            <person name="Powell A.J."/>
            <person name="Barry K."/>
            <person name="Miller A.N."/>
            <person name="Grigoriev I.V."/>
            <person name="Debuchy R."/>
            <person name="Gladieux P."/>
            <person name="Thoren M.H."/>
            <person name="Johannesson H."/>
        </authorList>
    </citation>
    <scope>NUCLEOTIDE SEQUENCE</scope>
    <source>
        <strain evidence="3">CBS 307.81</strain>
    </source>
</reference>
<dbReference type="Proteomes" id="UP001174997">
    <property type="component" value="Unassembled WGS sequence"/>
</dbReference>
<feature type="transmembrane region" description="Helical" evidence="1">
    <location>
        <begin position="36"/>
        <end position="53"/>
    </location>
</feature>
<keyword evidence="4" id="KW-1185">Reference proteome</keyword>
<proteinExistence type="predicted"/>
<dbReference type="AlphaFoldDB" id="A0AA40D5B0"/>
<gene>
    <name evidence="3" type="ORF">QBC41DRAFT_330627</name>
</gene>
<feature type="chain" id="PRO_5041362595" description="Secreted protein" evidence="2">
    <location>
        <begin position="22"/>
        <end position="71"/>
    </location>
</feature>
<evidence type="ECO:0000313" key="4">
    <source>
        <dbReference type="Proteomes" id="UP001174997"/>
    </source>
</evidence>
<protein>
    <recommendedName>
        <fullName evidence="5">Secreted protein</fullName>
    </recommendedName>
</protein>
<evidence type="ECO:0000256" key="2">
    <source>
        <dbReference type="SAM" id="SignalP"/>
    </source>
</evidence>
<name>A0AA40D5B0_9PEZI</name>
<comment type="caution">
    <text evidence="3">The sequence shown here is derived from an EMBL/GenBank/DDBJ whole genome shotgun (WGS) entry which is preliminary data.</text>
</comment>
<evidence type="ECO:0000256" key="1">
    <source>
        <dbReference type="SAM" id="Phobius"/>
    </source>
</evidence>
<accession>A0AA40D5B0</accession>
<keyword evidence="1" id="KW-1133">Transmembrane helix</keyword>
<evidence type="ECO:0000313" key="3">
    <source>
        <dbReference type="EMBL" id="KAK0660874.1"/>
    </source>
</evidence>
<keyword evidence="1" id="KW-0472">Membrane</keyword>
<keyword evidence="2" id="KW-0732">Signal</keyword>
<dbReference type="EMBL" id="JAULSY010000158">
    <property type="protein sequence ID" value="KAK0660874.1"/>
    <property type="molecule type" value="Genomic_DNA"/>
</dbReference>
<evidence type="ECO:0008006" key="5">
    <source>
        <dbReference type="Google" id="ProtNLM"/>
    </source>
</evidence>